<comment type="similarity">
    <text evidence="1">Belongs to the LytR/CpsA/Psr (LCP) family.</text>
</comment>
<dbReference type="Pfam" id="PF03816">
    <property type="entry name" value="LytR_cpsA_psr"/>
    <property type="match status" value="1"/>
</dbReference>
<accession>A0A927HDS7</accession>
<dbReference type="PANTHER" id="PTHR33392">
    <property type="entry name" value="POLYISOPRENYL-TEICHOIC ACID--PEPTIDOGLYCAN TEICHOIC ACID TRANSFERASE TAGU"/>
    <property type="match status" value="1"/>
</dbReference>
<protein>
    <submittedName>
        <fullName evidence="7">LCP family protein</fullName>
    </submittedName>
</protein>
<keyword evidence="5" id="KW-0732">Signal</keyword>
<dbReference type="NCBIfam" id="TIGR00350">
    <property type="entry name" value="lytR_cpsA_psr"/>
    <property type="match status" value="1"/>
</dbReference>
<keyword evidence="3" id="KW-0735">Signal-anchor</keyword>
<evidence type="ECO:0000256" key="4">
    <source>
        <dbReference type="ARBA" id="ARBA00022989"/>
    </source>
</evidence>
<feature type="signal peptide" evidence="5">
    <location>
        <begin position="1"/>
        <end position="24"/>
    </location>
</feature>
<evidence type="ECO:0000256" key="5">
    <source>
        <dbReference type="SAM" id="SignalP"/>
    </source>
</evidence>
<organism evidence="7 8">
    <name type="scientific">Peribacillus faecalis</name>
    <dbReference type="NCBI Taxonomy" id="2772559"/>
    <lineage>
        <taxon>Bacteria</taxon>
        <taxon>Bacillati</taxon>
        <taxon>Bacillota</taxon>
        <taxon>Bacilli</taxon>
        <taxon>Bacillales</taxon>
        <taxon>Bacillaceae</taxon>
        <taxon>Peribacillus</taxon>
    </lineage>
</organism>
<proteinExistence type="inferred from homology"/>
<dbReference type="PROSITE" id="PS51257">
    <property type="entry name" value="PROKAR_LIPOPROTEIN"/>
    <property type="match status" value="1"/>
</dbReference>
<feature type="chain" id="PRO_5036904318" evidence="5">
    <location>
        <begin position="25"/>
        <end position="294"/>
    </location>
</feature>
<evidence type="ECO:0000256" key="1">
    <source>
        <dbReference type="ARBA" id="ARBA00006068"/>
    </source>
</evidence>
<feature type="domain" description="Cell envelope-related transcriptional attenuator" evidence="6">
    <location>
        <begin position="56"/>
        <end position="201"/>
    </location>
</feature>
<keyword evidence="4" id="KW-0472">Membrane</keyword>
<dbReference type="Gene3D" id="3.40.630.190">
    <property type="entry name" value="LCP protein"/>
    <property type="match status" value="1"/>
</dbReference>
<dbReference type="InterPro" id="IPR050922">
    <property type="entry name" value="LytR/CpsA/Psr_CW_biosynth"/>
</dbReference>
<evidence type="ECO:0000256" key="3">
    <source>
        <dbReference type="ARBA" id="ARBA00022968"/>
    </source>
</evidence>
<comment type="caution">
    <text evidence="7">The sequence shown here is derived from an EMBL/GenBank/DDBJ whole genome shotgun (WGS) entry which is preliminary data.</text>
</comment>
<reference evidence="7" key="1">
    <citation type="submission" date="2020-09" db="EMBL/GenBank/DDBJ databases">
        <title>Bacillus faecalis sp. nov., a moderately halophilic bacterium isolated from cow faeces.</title>
        <authorList>
            <person name="Jiang L."/>
            <person name="Lee J."/>
        </authorList>
    </citation>
    <scope>NUCLEOTIDE SEQUENCE</scope>
    <source>
        <strain evidence="7">AGMB 02131</strain>
    </source>
</reference>
<dbReference type="AlphaFoldDB" id="A0A927HDS7"/>
<dbReference type="Proteomes" id="UP000602076">
    <property type="component" value="Unassembled WGS sequence"/>
</dbReference>
<dbReference type="EMBL" id="JACXSI010000045">
    <property type="protein sequence ID" value="MBD3109778.1"/>
    <property type="molecule type" value="Genomic_DNA"/>
</dbReference>
<keyword evidence="2" id="KW-0812">Transmembrane</keyword>
<sequence>MNSFVKVILLTVSVFILASCSSFHKEETEQDSDVLKNDTITILTLGIDTRGEEKSRSDAILITQYDKKAKSVKIASIMRDSYVKIPTYSKGYNKLNLAYYLGGKDLLVKTIQENFNITIDHVIEIDFEGFTYVVDAIAPKGIEVDVPQNMIADMDMNIQPGNNSLHGEDLLKYVRFRHDENYDFGRVKRQQEVLLKLKDELTNELSFKQLISLPKVIEGAMQYVTSDLSIPQTLSLASLVLLNPIDEVQTMTIPLENSYESRRYEHAGEVLQLDFSKNIEALSGFFNLPEAVSN</sequence>
<keyword evidence="4" id="KW-1133">Transmembrane helix</keyword>
<dbReference type="RefSeq" id="WP_190999314.1">
    <property type="nucleotide sequence ID" value="NZ_JACXSI010000045.1"/>
</dbReference>
<gene>
    <name evidence="7" type="ORF">IEO70_15670</name>
</gene>
<evidence type="ECO:0000313" key="8">
    <source>
        <dbReference type="Proteomes" id="UP000602076"/>
    </source>
</evidence>
<evidence type="ECO:0000256" key="2">
    <source>
        <dbReference type="ARBA" id="ARBA00022692"/>
    </source>
</evidence>
<name>A0A927HDS7_9BACI</name>
<dbReference type="GO" id="GO:0071555">
    <property type="term" value="P:cell wall organization"/>
    <property type="evidence" value="ECO:0007669"/>
    <property type="project" value="UniProtKB-KW"/>
</dbReference>
<evidence type="ECO:0000259" key="6">
    <source>
        <dbReference type="Pfam" id="PF03816"/>
    </source>
</evidence>
<evidence type="ECO:0000313" key="7">
    <source>
        <dbReference type="EMBL" id="MBD3109778.1"/>
    </source>
</evidence>
<dbReference type="InterPro" id="IPR004474">
    <property type="entry name" value="LytR_CpsA_psr"/>
</dbReference>
<keyword evidence="8" id="KW-1185">Reference proteome</keyword>
<dbReference type="PANTHER" id="PTHR33392:SF6">
    <property type="entry name" value="POLYISOPRENYL-TEICHOIC ACID--PEPTIDOGLYCAN TEICHOIC ACID TRANSFERASE TAGU"/>
    <property type="match status" value="1"/>
</dbReference>